<evidence type="ECO:0000313" key="1">
    <source>
        <dbReference type="EMBL" id="TDV49671.1"/>
    </source>
</evidence>
<evidence type="ECO:0000313" key="2">
    <source>
        <dbReference type="Proteomes" id="UP000294927"/>
    </source>
</evidence>
<dbReference type="AlphaFoldDB" id="A0A4V3FT21"/>
<dbReference type="EMBL" id="SOCP01000007">
    <property type="protein sequence ID" value="TDV49671.1"/>
    <property type="molecule type" value="Genomic_DNA"/>
</dbReference>
<dbReference type="RefSeq" id="WP_133904384.1">
    <property type="nucleotide sequence ID" value="NZ_SOCP01000007.1"/>
</dbReference>
<protein>
    <submittedName>
        <fullName evidence="1">Coenzyme PQQ synthesis protein D (PqqD)</fullName>
    </submittedName>
</protein>
<dbReference type="InterPro" id="IPR008792">
    <property type="entry name" value="PQQD"/>
</dbReference>
<dbReference type="NCBIfam" id="NF033530">
    <property type="entry name" value="lasso_PqqD_Strm"/>
    <property type="match status" value="1"/>
</dbReference>
<proteinExistence type="predicted"/>
<dbReference type="Proteomes" id="UP000294927">
    <property type="component" value="Unassembled WGS sequence"/>
</dbReference>
<comment type="caution">
    <text evidence="1">The sequence shown here is derived from an EMBL/GenBank/DDBJ whole genome shotgun (WGS) entry which is preliminary data.</text>
</comment>
<sequence length="86" mass="9268">MTLALARDVTATETEDGMVLLNERDGKYWQLNRTGAATLRLLLDGHPPEDAAARLVAGRPELSERVRTDVRALLGSLRAAGLVVTA</sequence>
<dbReference type="Pfam" id="PF05402">
    <property type="entry name" value="PqqD"/>
    <property type="match status" value="1"/>
</dbReference>
<dbReference type="OrthoDB" id="5195143at2"/>
<keyword evidence="2" id="KW-1185">Reference proteome</keyword>
<gene>
    <name evidence="1" type="ORF">CLV71_10710</name>
</gene>
<accession>A0A4V3FT21</accession>
<name>A0A4V3FT21_9PSEU</name>
<reference evidence="1 2" key="1">
    <citation type="submission" date="2019-03" db="EMBL/GenBank/DDBJ databases">
        <title>Genomic Encyclopedia of Archaeal and Bacterial Type Strains, Phase II (KMG-II): from individual species to whole genera.</title>
        <authorList>
            <person name="Goeker M."/>
        </authorList>
    </citation>
    <scope>NUCLEOTIDE SEQUENCE [LARGE SCALE GENOMIC DNA]</scope>
    <source>
        <strain evidence="1 2">DSM 45499</strain>
    </source>
</reference>
<dbReference type="Gene3D" id="1.10.10.1150">
    <property type="entry name" value="Coenzyme PQQ synthesis protein D (PqqD)"/>
    <property type="match status" value="1"/>
</dbReference>
<organism evidence="1 2">
    <name type="scientific">Actinophytocola oryzae</name>
    <dbReference type="NCBI Taxonomy" id="502181"/>
    <lineage>
        <taxon>Bacteria</taxon>
        <taxon>Bacillati</taxon>
        <taxon>Actinomycetota</taxon>
        <taxon>Actinomycetes</taxon>
        <taxon>Pseudonocardiales</taxon>
        <taxon>Pseudonocardiaceae</taxon>
    </lineage>
</organism>
<dbReference type="InterPro" id="IPR041881">
    <property type="entry name" value="PqqD_sf"/>
</dbReference>